<comment type="caution">
    <text evidence="2">The sequence shown here is derived from an EMBL/GenBank/DDBJ whole genome shotgun (WGS) entry which is preliminary data.</text>
</comment>
<organism evidence="2 3">
    <name type="scientific">Penicillium cinerascens</name>
    <dbReference type="NCBI Taxonomy" id="70096"/>
    <lineage>
        <taxon>Eukaryota</taxon>
        <taxon>Fungi</taxon>
        <taxon>Dikarya</taxon>
        <taxon>Ascomycota</taxon>
        <taxon>Pezizomycotina</taxon>
        <taxon>Eurotiomycetes</taxon>
        <taxon>Eurotiomycetidae</taxon>
        <taxon>Eurotiales</taxon>
        <taxon>Aspergillaceae</taxon>
        <taxon>Penicillium</taxon>
    </lineage>
</organism>
<reference evidence="2" key="2">
    <citation type="journal article" date="2023" name="IMA Fungus">
        <title>Comparative genomic study of the Penicillium genus elucidates a diverse pangenome and 15 lateral gene transfer events.</title>
        <authorList>
            <person name="Petersen C."/>
            <person name="Sorensen T."/>
            <person name="Nielsen M.R."/>
            <person name="Sondergaard T.E."/>
            <person name="Sorensen J.L."/>
            <person name="Fitzpatrick D.A."/>
            <person name="Frisvad J.C."/>
            <person name="Nielsen K.L."/>
        </authorList>
    </citation>
    <scope>NUCLEOTIDE SEQUENCE</scope>
    <source>
        <strain evidence="2">IBT 15544</strain>
    </source>
</reference>
<feature type="region of interest" description="Disordered" evidence="1">
    <location>
        <begin position="1"/>
        <end position="82"/>
    </location>
</feature>
<dbReference type="GeneID" id="83181426"/>
<gene>
    <name evidence="2" type="ORF">N7498_007063</name>
</gene>
<protein>
    <submittedName>
        <fullName evidence="2">Uncharacterized protein</fullName>
    </submittedName>
</protein>
<feature type="compositionally biased region" description="Basic and acidic residues" evidence="1">
    <location>
        <begin position="72"/>
        <end position="82"/>
    </location>
</feature>
<proteinExistence type="predicted"/>
<name>A0A9W9JKW0_9EURO</name>
<accession>A0A9W9JKW0</accession>
<feature type="compositionally biased region" description="Basic residues" evidence="1">
    <location>
        <begin position="41"/>
        <end position="50"/>
    </location>
</feature>
<evidence type="ECO:0000256" key="1">
    <source>
        <dbReference type="SAM" id="MobiDB-lite"/>
    </source>
</evidence>
<reference evidence="2" key="1">
    <citation type="submission" date="2022-12" db="EMBL/GenBank/DDBJ databases">
        <authorList>
            <person name="Petersen C."/>
        </authorList>
    </citation>
    <scope>NUCLEOTIDE SEQUENCE</scope>
    <source>
        <strain evidence="2">IBT 15544</strain>
    </source>
</reference>
<evidence type="ECO:0000313" key="2">
    <source>
        <dbReference type="EMBL" id="KAJ5197946.1"/>
    </source>
</evidence>
<dbReference type="Proteomes" id="UP001150904">
    <property type="component" value="Unassembled WGS sequence"/>
</dbReference>
<sequence length="82" mass="9184">MSKKTPRSDKYRDEIAEIEEGGLHSHEQDVRDRGLVGASTHKNRKSHGRRSPTTSNKASASSGSASKRHNPPRKEQSYEPEE</sequence>
<dbReference type="EMBL" id="JAPQKR010000014">
    <property type="protein sequence ID" value="KAJ5197946.1"/>
    <property type="molecule type" value="Genomic_DNA"/>
</dbReference>
<evidence type="ECO:0000313" key="3">
    <source>
        <dbReference type="Proteomes" id="UP001150904"/>
    </source>
</evidence>
<keyword evidence="3" id="KW-1185">Reference proteome</keyword>
<dbReference type="RefSeq" id="XP_058306374.1">
    <property type="nucleotide sequence ID" value="XM_058454125.1"/>
</dbReference>
<feature type="compositionally biased region" description="Basic and acidic residues" evidence="1">
    <location>
        <begin position="1"/>
        <end position="34"/>
    </location>
</feature>
<dbReference type="AlphaFoldDB" id="A0A9W9JKW0"/>
<dbReference type="OrthoDB" id="4320633at2759"/>